<comment type="caution">
    <text evidence="2">The sequence shown here is derived from an EMBL/GenBank/DDBJ whole genome shotgun (WGS) entry which is preliminary data.</text>
</comment>
<keyword evidence="3" id="KW-1185">Reference proteome</keyword>
<dbReference type="AlphaFoldDB" id="A0AA36C9A0"/>
<reference evidence="2" key="1">
    <citation type="submission" date="2023-06" db="EMBL/GenBank/DDBJ databases">
        <authorList>
            <person name="Delattre M."/>
        </authorList>
    </citation>
    <scope>NUCLEOTIDE SEQUENCE</scope>
    <source>
        <strain evidence="2">AF72</strain>
    </source>
</reference>
<evidence type="ECO:0000256" key="1">
    <source>
        <dbReference type="SAM" id="MobiDB-lite"/>
    </source>
</evidence>
<accession>A0AA36C9A0</accession>
<sequence length="272" mass="30476">MPPVVRTSPQKTASTRRNEHKRIDKVRRERVLLNDTLNRVHNTQQTRTESLVIRDAIHTLRAQRQEAEMIRQHREYLQGKLARYTLKYGPHPLMSKTGFSAPNVLNGTRPGLPQQPPAANPSWKLNRYIPQTPESSASTDKEPSRASTPGFAEKHPMLCGLLASPTPWYAGPEPSTHDAKEDVLDEATFMKAIKLVEERITSTEQFNNGTFTSSAKSKVPDQPSRALEDSWLDRACASVAKGEVEFDDGVFDFFDDDEPNGSKSPSDLKVPT</sequence>
<organism evidence="2 3">
    <name type="scientific">Mesorhabditis spiculigera</name>
    <dbReference type="NCBI Taxonomy" id="96644"/>
    <lineage>
        <taxon>Eukaryota</taxon>
        <taxon>Metazoa</taxon>
        <taxon>Ecdysozoa</taxon>
        <taxon>Nematoda</taxon>
        <taxon>Chromadorea</taxon>
        <taxon>Rhabditida</taxon>
        <taxon>Rhabditina</taxon>
        <taxon>Rhabditomorpha</taxon>
        <taxon>Rhabditoidea</taxon>
        <taxon>Rhabditidae</taxon>
        <taxon>Mesorhabditinae</taxon>
        <taxon>Mesorhabditis</taxon>
    </lineage>
</organism>
<dbReference type="Proteomes" id="UP001177023">
    <property type="component" value="Unassembled WGS sequence"/>
</dbReference>
<feature type="non-terminal residue" evidence="2">
    <location>
        <position position="272"/>
    </location>
</feature>
<name>A0AA36C9A0_9BILA</name>
<protein>
    <submittedName>
        <fullName evidence="2">Uncharacterized protein</fullName>
    </submittedName>
</protein>
<gene>
    <name evidence="2" type="ORF">MSPICULIGERA_LOCUS2982</name>
</gene>
<feature type="region of interest" description="Disordered" evidence="1">
    <location>
        <begin position="1"/>
        <end position="22"/>
    </location>
</feature>
<evidence type="ECO:0000313" key="3">
    <source>
        <dbReference type="Proteomes" id="UP001177023"/>
    </source>
</evidence>
<proteinExistence type="predicted"/>
<feature type="region of interest" description="Disordered" evidence="1">
    <location>
        <begin position="108"/>
        <end position="152"/>
    </location>
</feature>
<dbReference type="EMBL" id="CATQJA010000856">
    <property type="protein sequence ID" value="CAJ0564300.1"/>
    <property type="molecule type" value="Genomic_DNA"/>
</dbReference>
<feature type="region of interest" description="Disordered" evidence="1">
    <location>
        <begin position="252"/>
        <end position="272"/>
    </location>
</feature>
<evidence type="ECO:0000313" key="2">
    <source>
        <dbReference type="EMBL" id="CAJ0564300.1"/>
    </source>
</evidence>